<dbReference type="RefSeq" id="XP_003848857.1">
    <property type="nucleotide sequence ID" value="XM_003848809.1"/>
</dbReference>
<keyword evidence="3" id="KW-1185">Reference proteome</keyword>
<dbReference type="HOGENOM" id="CLU_465559_0_0_1"/>
<feature type="region of interest" description="Disordered" evidence="1">
    <location>
        <begin position="494"/>
        <end position="523"/>
    </location>
</feature>
<reference evidence="2 3" key="1">
    <citation type="journal article" date="2011" name="PLoS Genet.">
        <title>Finished genome of the fungal wheat pathogen Mycosphaerella graminicola reveals dispensome structure, chromosome plasticity, and stealth pathogenesis.</title>
        <authorList>
            <person name="Goodwin S.B."/>
            <person name="Ben M'barek S."/>
            <person name="Dhillon B."/>
            <person name="Wittenberg A.H.J."/>
            <person name="Crane C.F."/>
            <person name="Hane J.K."/>
            <person name="Foster A.J."/>
            <person name="Van der Lee T.A.J."/>
            <person name="Grimwood J."/>
            <person name="Aerts A."/>
            <person name="Antoniw J."/>
            <person name="Bailey A."/>
            <person name="Bluhm B."/>
            <person name="Bowler J."/>
            <person name="Bristow J."/>
            <person name="van der Burgt A."/>
            <person name="Canto-Canche B."/>
            <person name="Churchill A.C.L."/>
            <person name="Conde-Ferraez L."/>
            <person name="Cools H.J."/>
            <person name="Coutinho P.M."/>
            <person name="Csukai M."/>
            <person name="Dehal P."/>
            <person name="De Wit P."/>
            <person name="Donzelli B."/>
            <person name="van de Geest H.C."/>
            <person name="van Ham R.C.H.J."/>
            <person name="Hammond-Kosack K.E."/>
            <person name="Henrissat B."/>
            <person name="Kilian A."/>
            <person name="Kobayashi A.K."/>
            <person name="Koopmann E."/>
            <person name="Kourmpetis Y."/>
            <person name="Kuzniar A."/>
            <person name="Lindquist E."/>
            <person name="Lombard V."/>
            <person name="Maliepaard C."/>
            <person name="Martins N."/>
            <person name="Mehrabi R."/>
            <person name="Nap J.P.H."/>
            <person name="Ponomarenko A."/>
            <person name="Rudd J.J."/>
            <person name="Salamov A."/>
            <person name="Schmutz J."/>
            <person name="Schouten H.J."/>
            <person name="Shapiro H."/>
            <person name="Stergiopoulos I."/>
            <person name="Torriani S.F.F."/>
            <person name="Tu H."/>
            <person name="de Vries R.P."/>
            <person name="Waalwijk C."/>
            <person name="Ware S.B."/>
            <person name="Wiebenga A."/>
            <person name="Zwiers L.-H."/>
            <person name="Oliver R.P."/>
            <person name="Grigoriev I.V."/>
            <person name="Kema G.H.J."/>
        </authorList>
    </citation>
    <scope>NUCLEOTIDE SEQUENCE [LARGE SCALE GENOMIC DNA]</scope>
    <source>
        <strain evidence="3">CBS 115943 / IPO323</strain>
    </source>
</reference>
<feature type="region of interest" description="Disordered" evidence="1">
    <location>
        <begin position="1"/>
        <end position="111"/>
    </location>
</feature>
<dbReference type="InParanoid" id="F9XKQ5"/>
<gene>
    <name evidence="2" type="ORF">MYCGRDRAFT_96201</name>
</gene>
<evidence type="ECO:0000313" key="2">
    <source>
        <dbReference type="EMBL" id="EGP83833.1"/>
    </source>
</evidence>
<protein>
    <submittedName>
        <fullName evidence="2">Uncharacterized protein</fullName>
    </submittedName>
</protein>
<feature type="compositionally biased region" description="Polar residues" evidence="1">
    <location>
        <begin position="494"/>
        <end position="508"/>
    </location>
</feature>
<evidence type="ECO:0000256" key="1">
    <source>
        <dbReference type="SAM" id="MobiDB-lite"/>
    </source>
</evidence>
<dbReference type="KEGG" id="ztr:MYCGRDRAFT_96201"/>
<feature type="region of interest" description="Disordered" evidence="1">
    <location>
        <begin position="426"/>
        <end position="477"/>
    </location>
</feature>
<evidence type="ECO:0000313" key="3">
    <source>
        <dbReference type="Proteomes" id="UP000008062"/>
    </source>
</evidence>
<dbReference type="Proteomes" id="UP000008062">
    <property type="component" value="Chromosome 10"/>
</dbReference>
<name>F9XKQ5_ZYMTI</name>
<dbReference type="EMBL" id="CM001205">
    <property type="protein sequence ID" value="EGP83833.1"/>
    <property type="molecule type" value="Genomic_DNA"/>
</dbReference>
<organism evidence="2 3">
    <name type="scientific">Zymoseptoria tritici (strain CBS 115943 / IPO323)</name>
    <name type="common">Speckled leaf blotch fungus</name>
    <name type="synonym">Septoria tritici</name>
    <dbReference type="NCBI Taxonomy" id="336722"/>
    <lineage>
        <taxon>Eukaryota</taxon>
        <taxon>Fungi</taxon>
        <taxon>Dikarya</taxon>
        <taxon>Ascomycota</taxon>
        <taxon>Pezizomycotina</taxon>
        <taxon>Dothideomycetes</taxon>
        <taxon>Dothideomycetidae</taxon>
        <taxon>Mycosphaerellales</taxon>
        <taxon>Mycosphaerellaceae</taxon>
        <taxon>Zymoseptoria</taxon>
    </lineage>
</organism>
<dbReference type="AlphaFoldDB" id="F9XKQ5"/>
<dbReference type="GeneID" id="13398027"/>
<sequence length="586" mass="66496">MARRMQSPSLVVAGHLRRSAERTEAQRGVSGTSMARGIMTPTAPRARRARNSDRQCIAGKSKQLSKSDHKRKPGRPAWYDEDDDEEPSSKRIKREFSESDMSMPLQQEAKTSGEAVSSDCWLEEAPKEFGCKLKHHTAYDARKVNEDWDELPSYDEAQHSARVGSGGLFDGGDTMELHKEAELIDRRLEILKQLREHRKGSCCSLSRARDTICLTARSLDFVTAHSSIRQHPPFTYTPQHPCEPTDAMIADEIHVLLQRADGSEVSEAKYQDHRDTHKEHAGFKLCSTLVAVEPEETIRIKVVLGEHFQWYEADRLLITISTGTLEDPVNAFQTRQIIRSDEIADQDFVFDSLQLYDWHTTDQIPVEFRMPHRTIERFCPLQNRDRRTHCFEFKSQTAEPLDERKRRASRMAIDYRTKTLRALCGFGGVPSQRPRKLKRSKLSTTSESTIQRDDLRLNGTNQKLDAKRSKHTSSRCGKGDTLADLSVSFRTKADTNTASGRSGYSCSVSERDQDDDEPGTGIKAERTEIGGINEAQRPFVEARAVTHAAASKAKRKARLLLQLRKVELEKQEVDLQTQLLEFDDTA</sequence>
<proteinExistence type="predicted"/>
<dbReference type="OrthoDB" id="10558521at2759"/>
<accession>F9XKQ5</accession>